<dbReference type="KEGG" id="palo:E6C60_3825"/>
<dbReference type="PANTHER" id="PTHR32432:SF3">
    <property type="entry name" value="ETHANOLAMINE UTILIZATION PROTEIN EUTJ"/>
    <property type="match status" value="1"/>
</dbReference>
<feature type="coiled-coil region" evidence="1">
    <location>
        <begin position="371"/>
        <end position="398"/>
    </location>
</feature>
<dbReference type="Gene3D" id="3.30.1490.300">
    <property type="match status" value="1"/>
</dbReference>
<dbReference type="AlphaFoldDB" id="A0A4P8XRJ2"/>
<dbReference type="InterPro" id="IPR005883">
    <property type="entry name" value="PilM"/>
</dbReference>
<keyword evidence="2" id="KW-1133">Transmembrane helix</keyword>
<dbReference type="EMBL" id="CP040396">
    <property type="protein sequence ID" value="QCT04530.1"/>
    <property type="molecule type" value="Genomic_DNA"/>
</dbReference>
<keyword evidence="2" id="KW-0812">Transmembrane</keyword>
<keyword evidence="4" id="KW-1185">Reference proteome</keyword>
<dbReference type="Pfam" id="PF11104">
    <property type="entry name" value="PilM_2"/>
    <property type="match status" value="1"/>
</dbReference>
<evidence type="ECO:0000256" key="1">
    <source>
        <dbReference type="SAM" id="Coils"/>
    </source>
</evidence>
<organism evidence="3 4">
    <name type="scientific">Paenibacillus algicola</name>
    <dbReference type="NCBI Taxonomy" id="2565926"/>
    <lineage>
        <taxon>Bacteria</taxon>
        <taxon>Bacillati</taxon>
        <taxon>Bacillota</taxon>
        <taxon>Bacilli</taxon>
        <taxon>Bacillales</taxon>
        <taxon>Paenibacillaceae</taxon>
        <taxon>Paenibacillus</taxon>
    </lineage>
</organism>
<name>A0A4P8XRJ2_9BACL</name>
<keyword evidence="2" id="KW-0472">Membrane</keyword>
<feature type="transmembrane region" description="Helical" evidence="2">
    <location>
        <begin position="340"/>
        <end position="366"/>
    </location>
</feature>
<dbReference type="SUPFAM" id="SSF53067">
    <property type="entry name" value="Actin-like ATPase domain"/>
    <property type="match status" value="1"/>
</dbReference>
<sequence>MLGISQKAAGLSIEQSGIRYVRLKTKTWEMDKTFFLPLPSGVIAENQITDRSALLNQLKGLVKQERLKGSEVSLSVPPSQLIIRKMSIPSTNPRQVEQLVKLEVETGLHLPFETPVYDYIETAKDENQTHILVFAAPRQTMSDFVQVVEEAGLRVSGLEMSGVALARAVTAGFGEEFQETMLVHLEKGQLDVYMYHRGNPVFMRALNLQDLSSDEAWLESAAASAGQAPGQPSLSPLQLSEITAEISRMLNFYQYSLHDGSARVQEILITGPDRTRMQLNTELARSLPELQIRELDFSAVQQPVTGSKEHNAFRIAVGTALRRADGGQMDLLPREDREAMLFPFLAISLMGLWVLGLAATVTFFVLNQGEIRDQENRLEALRDQRAAAEQELLALQQSGLSQNGRLEVLEGIAEHRESPVVILTELIRVLPEGAILKSTGYTYRSEMDMTVYLTKMEDASAYLLNLRRLPFTESAMITRLSEGIADSSVVVGGQTYYTAGYRVQLAPGTVNTLTPAEGSDAGGTAE</sequence>
<dbReference type="Proteomes" id="UP000300879">
    <property type="component" value="Chromosome"/>
</dbReference>
<dbReference type="InterPro" id="IPR043129">
    <property type="entry name" value="ATPase_NBD"/>
</dbReference>
<proteinExistence type="predicted"/>
<gene>
    <name evidence="3" type="ORF">E6C60_3825</name>
</gene>
<keyword evidence="1" id="KW-0175">Coiled coil</keyword>
<dbReference type="PANTHER" id="PTHR32432">
    <property type="entry name" value="CELL DIVISION PROTEIN FTSA-RELATED"/>
    <property type="match status" value="1"/>
</dbReference>
<evidence type="ECO:0000313" key="3">
    <source>
        <dbReference type="EMBL" id="QCT04530.1"/>
    </source>
</evidence>
<dbReference type="RefSeq" id="WP_138227226.1">
    <property type="nucleotide sequence ID" value="NZ_CP040396.1"/>
</dbReference>
<dbReference type="InterPro" id="IPR050696">
    <property type="entry name" value="FtsA/MreB"/>
</dbReference>
<protein>
    <submittedName>
        <fullName evidence="3">Fimbrial assembly family protein</fullName>
    </submittedName>
</protein>
<dbReference type="Gene3D" id="3.30.420.40">
    <property type="match status" value="2"/>
</dbReference>
<accession>A0A4P8XRJ2</accession>
<dbReference type="OrthoDB" id="2690797at2"/>
<evidence type="ECO:0000256" key="2">
    <source>
        <dbReference type="SAM" id="Phobius"/>
    </source>
</evidence>
<reference evidence="3 4" key="1">
    <citation type="submission" date="2019-05" db="EMBL/GenBank/DDBJ databases">
        <authorList>
            <person name="Chen C."/>
        </authorList>
    </citation>
    <scope>NUCLEOTIDE SEQUENCE [LARGE SCALE GENOMIC DNA]</scope>
    <source>
        <strain evidence="3 4">HB172198</strain>
    </source>
</reference>
<evidence type="ECO:0000313" key="4">
    <source>
        <dbReference type="Proteomes" id="UP000300879"/>
    </source>
</evidence>